<dbReference type="PANTHER" id="PTHR47785:SF5">
    <property type="entry name" value="ZN(II)2CYS6 TRANSCRIPTION FACTOR (EUROFUNG)"/>
    <property type="match status" value="1"/>
</dbReference>
<dbReference type="Proteomes" id="UP001360560">
    <property type="component" value="Unassembled WGS sequence"/>
</dbReference>
<dbReference type="SUPFAM" id="SSF57701">
    <property type="entry name" value="Zn2/Cys6 DNA-binding domain"/>
    <property type="match status" value="1"/>
</dbReference>
<dbReference type="Pfam" id="PF00172">
    <property type="entry name" value="Zn_clus"/>
    <property type="match status" value="1"/>
</dbReference>
<evidence type="ECO:0000259" key="1">
    <source>
        <dbReference type="PROSITE" id="PS50048"/>
    </source>
</evidence>
<keyword evidence="3" id="KW-1185">Reference proteome</keyword>
<dbReference type="RefSeq" id="XP_064854678.1">
    <property type="nucleotide sequence ID" value="XM_064998606.1"/>
</dbReference>
<dbReference type="PANTHER" id="PTHR47785">
    <property type="entry name" value="ZN(II)2CYS6 TRANSCRIPTION FACTOR (EUROFUNG)-RELATED-RELATED"/>
    <property type="match status" value="1"/>
</dbReference>
<dbReference type="InterPro" id="IPR001138">
    <property type="entry name" value="Zn2Cys6_DnaBD"/>
</dbReference>
<dbReference type="Gene3D" id="4.10.240.10">
    <property type="entry name" value="Zn(2)-C6 fungal-type DNA-binding domain"/>
    <property type="match status" value="1"/>
</dbReference>
<organism evidence="2 3">
    <name type="scientific">Saccharomycopsis crataegensis</name>
    <dbReference type="NCBI Taxonomy" id="43959"/>
    <lineage>
        <taxon>Eukaryota</taxon>
        <taxon>Fungi</taxon>
        <taxon>Dikarya</taxon>
        <taxon>Ascomycota</taxon>
        <taxon>Saccharomycotina</taxon>
        <taxon>Saccharomycetes</taxon>
        <taxon>Saccharomycopsidaceae</taxon>
        <taxon>Saccharomycopsis</taxon>
    </lineage>
</organism>
<accession>A0AAV5QSX6</accession>
<dbReference type="EMBL" id="BTFZ01000012">
    <property type="protein sequence ID" value="GMM37682.1"/>
    <property type="molecule type" value="Genomic_DNA"/>
</dbReference>
<dbReference type="GO" id="GO:0000981">
    <property type="term" value="F:DNA-binding transcription factor activity, RNA polymerase II-specific"/>
    <property type="evidence" value="ECO:0007669"/>
    <property type="project" value="InterPro"/>
</dbReference>
<comment type="caution">
    <text evidence="2">The sequence shown here is derived from an EMBL/GenBank/DDBJ whole genome shotgun (WGS) entry which is preliminary data.</text>
</comment>
<dbReference type="GO" id="GO:0008270">
    <property type="term" value="F:zinc ion binding"/>
    <property type="evidence" value="ECO:0007669"/>
    <property type="project" value="InterPro"/>
</dbReference>
<reference evidence="2 3" key="1">
    <citation type="journal article" date="2023" name="Elife">
        <title>Identification of key yeast species and microbe-microbe interactions impacting larval growth of Drosophila in the wild.</title>
        <authorList>
            <person name="Mure A."/>
            <person name="Sugiura Y."/>
            <person name="Maeda R."/>
            <person name="Honda K."/>
            <person name="Sakurai N."/>
            <person name="Takahashi Y."/>
            <person name="Watada M."/>
            <person name="Katoh T."/>
            <person name="Gotoh A."/>
            <person name="Gotoh Y."/>
            <person name="Taniguchi I."/>
            <person name="Nakamura K."/>
            <person name="Hayashi T."/>
            <person name="Katayama T."/>
            <person name="Uemura T."/>
            <person name="Hattori Y."/>
        </authorList>
    </citation>
    <scope>NUCLEOTIDE SEQUENCE [LARGE SCALE GENOMIC DNA]</scope>
    <source>
        <strain evidence="2 3">SC-9</strain>
    </source>
</reference>
<sequence length="952" mass="110788">MDDASYFPKLNDEDMTFEPSRSGIGVEVSSYQHHRKRQKVKIACENCRSRKKKCDGLKPVCSHCKTIYEKKLMAKMKLNKSLKNNNNDHHAASMKMIEEAVKVDCRYRDDGASTLEDQQPTLLISSSRAHQPSGGFSSITMEFSRTSSFANAIEYQGDIIPKNTNNTMMNCDTETTQKADSMHELLKEVTGKFNIIYKLIKAKATADDGKISTKTKSDGNIIQTTLKEIYNTLKTLEHNTHPSSITVFNGNDDFSTSSGCPITRKKRMMSVMAAARNVDDNLIDPAQSKCAFPGYWDRSVERVLKWPIFDGKYDKLAEEVHKVMKINDKHLLHAEWPEIKRSNGHHEPERRHNICNSNMDNLNNNGNIKDTRADEISGLMKIGNIIDGTISKSTDPVVKNKIFFEDGKSSKRKRCFRFRFLETLRSLEPKIMKNLSKWTEDYILNVHTSGNLFIDILSLRKTTTELLDDYSRFLVSEGTSNKDDNEKLLNFDETEHKNRNFLLQYHFSEAGNRYLDEDLGDGERYIPIYCLLMICSIGMLSSKYDCKNSRICNFASSYDERNQFGKSELAYQLYLLSMEFKKLQNNPSILIDEANRHELSHQTSFYSLCDIQYDLLLSMYKNFMLKPFEAWYHIYNASSMMLVYLELNREKINSTLKSYQLIQRIYWQCHKNECELKVYLSPVYLSSGIISYKPPFKISDLKIPGYINQEESVIKDGWAFYLTEVFVRPILNKILNAFYLKSTNEHSKSSYGDSMENNWTLLDQEDYVQLIQFFLKETGDLLIIFEKFLNQQNLSTPLRCADERVIRIKECLSLPVLYYILTVLALPMPNYTIQHVESRGGPISYDQYLHPYLIAFLKDLCDQYLRFPDLMDFASERRHGSWFRLRDTYSSCVILMIIYKKFGIHFFTRDKLRMFVDQTNCIFNYWIVEAQEFKLSLQIINGIYNDLPYIDN</sequence>
<dbReference type="SMART" id="SM00066">
    <property type="entry name" value="GAL4"/>
    <property type="match status" value="1"/>
</dbReference>
<protein>
    <recommendedName>
        <fullName evidence="1">Zn(2)-C6 fungal-type domain-containing protein</fullName>
    </recommendedName>
</protein>
<name>A0AAV5QSX6_9ASCO</name>
<evidence type="ECO:0000313" key="2">
    <source>
        <dbReference type="EMBL" id="GMM37682.1"/>
    </source>
</evidence>
<proteinExistence type="predicted"/>
<dbReference type="InterPro" id="IPR036864">
    <property type="entry name" value="Zn2-C6_fun-type_DNA-bd_sf"/>
</dbReference>
<dbReference type="CDD" id="cd12148">
    <property type="entry name" value="fungal_TF_MHR"/>
    <property type="match status" value="1"/>
</dbReference>
<dbReference type="GeneID" id="90075657"/>
<gene>
    <name evidence="2" type="ORF">DASC09_050070</name>
</gene>
<dbReference type="InterPro" id="IPR053181">
    <property type="entry name" value="EcdB-like_regulator"/>
</dbReference>
<feature type="domain" description="Zn(2)-C6 fungal-type" evidence="1">
    <location>
        <begin position="43"/>
        <end position="64"/>
    </location>
</feature>
<evidence type="ECO:0000313" key="3">
    <source>
        <dbReference type="Proteomes" id="UP001360560"/>
    </source>
</evidence>
<dbReference type="AlphaFoldDB" id="A0AAV5QSX6"/>
<dbReference type="CDD" id="cd00067">
    <property type="entry name" value="GAL4"/>
    <property type="match status" value="1"/>
</dbReference>
<dbReference type="PROSITE" id="PS50048">
    <property type="entry name" value="ZN2_CY6_FUNGAL_2"/>
    <property type="match status" value="1"/>
</dbReference>